<proteinExistence type="inferred from homology"/>
<dbReference type="Pfam" id="PF01151">
    <property type="entry name" value="ELO"/>
    <property type="match status" value="1"/>
</dbReference>
<dbReference type="GO" id="GO:0006633">
    <property type="term" value="P:fatty acid biosynthetic process"/>
    <property type="evidence" value="ECO:0007669"/>
    <property type="project" value="UniProtKB-KW"/>
</dbReference>
<dbReference type="AlphaFoldDB" id="A0A422NYG2"/>
<dbReference type="GeneID" id="40325454"/>
<protein>
    <recommendedName>
        <fullName evidence="11">Elongation of fatty acids protein</fullName>
    </recommendedName>
</protein>
<evidence type="ECO:0000256" key="10">
    <source>
        <dbReference type="ARBA" id="ARBA00023160"/>
    </source>
</evidence>
<comment type="caution">
    <text evidence="12">The sequence shown here is derived from an EMBL/GenBank/DDBJ whole genome shotgun (WGS) entry which is preliminary data.</text>
</comment>
<organism evidence="12 13">
    <name type="scientific">Trypanosoma rangeli</name>
    <dbReference type="NCBI Taxonomy" id="5698"/>
    <lineage>
        <taxon>Eukaryota</taxon>
        <taxon>Discoba</taxon>
        <taxon>Euglenozoa</taxon>
        <taxon>Kinetoplastea</taxon>
        <taxon>Metakinetoplastina</taxon>
        <taxon>Trypanosomatida</taxon>
        <taxon>Trypanosomatidae</taxon>
        <taxon>Trypanosoma</taxon>
        <taxon>Herpetosoma</taxon>
    </lineage>
</organism>
<gene>
    <name evidence="12" type="ORF">TraAM80_01521</name>
</gene>
<evidence type="ECO:0000313" key="12">
    <source>
        <dbReference type="EMBL" id="RNF10475.1"/>
    </source>
</evidence>
<evidence type="ECO:0000256" key="5">
    <source>
        <dbReference type="ARBA" id="ARBA00022692"/>
    </source>
</evidence>
<evidence type="ECO:0000256" key="1">
    <source>
        <dbReference type="ARBA" id="ARBA00004141"/>
    </source>
</evidence>
<dbReference type="EMBL" id="MKGL01000031">
    <property type="protein sequence ID" value="RNF10475.1"/>
    <property type="molecule type" value="Genomic_DNA"/>
</dbReference>
<reference evidence="12 13" key="1">
    <citation type="journal article" date="2018" name="BMC Genomics">
        <title>Genomic comparison of Trypanosoma conorhini and Trypanosoma rangeli to Trypanosoma cruzi strains of high and low virulence.</title>
        <authorList>
            <person name="Bradwell K.R."/>
            <person name="Koparde V.N."/>
            <person name="Matveyev A.V."/>
            <person name="Serrano M.G."/>
            <person name="Alves J.M."/>
            <person name="Parikh H."/>
            <person name="Huang B."/>
            <person name="Lee V."/>
            <person name="Espinosa-Alvarez O."/>
            <person name="Ortiz P.A."/>
            <person name="Costa-Martins A.G."/>
            <person name="Teixeira M.M."/>
            <person name="Buck G.A."/>
        </authorList>
    </citation>
    <scope>NUCLEOTIDE SEQUENCE [LARGE SCALE GENOMIC DNA]</scope>
    <source>
        <strain evidence="12 13">AM80</strain>
    </source>
</reference>
<dbReference type="Proteomes" id="UP000283634">
    <property type="component" value="Unassembled WGS sequence"/>
</dbReference>
<comment type="similarity">
    <text evidence="2">Belongs to the ELO family.</text>
</comment>
<evidence type="ECO:0000256" key="2">
    <source>
        <dbReference type="ARBA" id="ARBA00007263"/>
    </source>
</evidence>
<evidence type="ECO:0000256" key="4">
    <source>
        <dbReference type="ARBA" id="ARBA00022679"/>
    </source>
</evidence>
<keyword evidence="7" id="KW-1133">Transmembrane helix</keyword>
<evidence type="ECO:0000256" key="6">
    <source>
        <dbReference type="ARBA" id="ARBA00022832"/>
    </source>
</evidence>
<dbReference type="GO" id="GO:0009922">
    <property type="term" value="F:fatty acid elongase activity"/>
    <property type="evidence" value="ECO:0007669"/>
    <property type="project" value="InterPro"/>
</dbReference>
<keyword evidence="10" id="KW-0275">Fatty acid biosynthesis</keyword>
<keyword evidence="13" id="KW-1185">Reference proteome</keyword>
<keyword evidence="3" id="KW-0444">Lipid biosynthesis</keyword>
<evidence type="ECO:0000256" key="8">
    <source>
        <dbReference type="ARBA" id="ARBA00023098"/>
    </source>
</evidence>
<evidence type="ECO:0000256" key="9">
    <source>
        <dbReference type="ARBA" id="ARBA00023136"/>
    </source>
</evidence>
<evidence type="ECO:0000256" key="11">
    <source>
        <dbReference type="ARBA" id="ARBA00044291"/>
    </source>
</evidence>
<name>A0A422NYG2_TRYRA</name>
<keyword evidence="8" id="KW-0443">Lipid metabolism</keyword>
<evidence type="ECO:0000256" key="7">
    <source>
        <dbReference type="ARBA" id="ARBA00022989"/>
    </source>
</evidence>
<evidence type="ECO:0000256" key="3">
    <source>
        <dbReference type="ARBA" id="ARBA00022516"/>
    </source>
</evidence>
<dbReference type="InterPro" id="IPR002076">
    <property type="entry name" value="ELO_fam"/>
</dbReference>
<keyword evidence="6" id="KW-0276">Fatty acid metabolism</keyword>
<keyword evidence="9" id="KW-0472">Membrane</keyword>
<keyword evidence="5" id="KW-0812">Transmembrane</keyword>
<dbReference type="GO" id="GO:0016020">
    <property type="term" value="C:membrane"/>
    <property type="evidence" value="ECO:0007669"/>
    <property type="project" value="UniProtKB-SubCell"/>
</dbReference>
<keyword evidence="4" id="KW-0808">Transferase</keyword>
<evidence type="ECO:0000313" key="13">
    <source>
        <dbReference type="Proteomes" id="UP000283634"/>
    </source>
</evidence>
<dbReference type="RefSeq" id="XP_029241581.1">
    <property type="nucleotide sequence ID" value="XM_029378559.1"/>
</dbReference>
<accession>A0A422NYG2</accession>
<comment type="subcellular location">
    <subcellularLocation>
        <location evidence="1">Membrane</location>
        <topology evidence="1">Multi-pass membrane protein</topology>
    </subcellularLocation>
</comment>
<sequence length="104" mass="11979">MERLMGVMEPVGTTARYIDSISANFGRGRCAVAYGGTHLDCALYLTVMRLWVVVWVLRMLEDRKPASLRHVYCLWNLFLNVFSAFGTCSRLPTYLEPWRERGLC</sequence>